<evidence type="ECO:0000313" key="1">
    <source>
        <dbReference type="EMBL" id="KAF9993406.1"/>
    </source>
</evidence>
<proteinExistence type="predicted"/>
<reference evidence="1" key="1">
    <citation type="journal article" date="2020" name="Fungal Divers.">
        <title>Resolving the Mortierellaceae phylogeny through synthesis of multi-gene phylogenetics and phylogenomics.</title>
        <authorList>
            <person name="Vandepol N."/>
            <person name="Liber J."/>
            <person name="Desiro A."/>
            <person name="Na H."/>
            <person name="Kennedy M."/>
            <person name="Barry K."/>
            <person name="Grigoriev I.V."/>
            <person name="Miller A.N."/>
            <person name="O'Donnell K."/>
            <person name="Stajich J.E."/>
            <person name="Bonito G."/>
        </authorList>
    </citation>
    <scope>NUCLEOTIDE SEQUENCE</scope>
    <source>
        <strain evidence="1">MES-2147</strain>
    </source>
</reference>
<keyword evidence="2" id="KW-1185">Reference proteome</keyword>
<comment type="caution">
    <text evidence="1">The sequence shown here is derived from an EMBL/GenBank/DDBJ whole genome shotgun (WGS) entry which is preliminary data.</text>
</comment>
<accession>A0A9P6SRA3</accession>
<sequence length="75" mass="8218">MAVAENVSFLIEGKKVADEEDDKDNVVSDVSSARPSLSTENMKYINHLVRPGTTSSKLRTELSLCSLNFILTTNS</sequence>
<protein>
    <submittedName>
        <fullName evidence="1">Uncharacterized protein</fullName>
    </submittedName>
</protein>
<dbReference type="EMBL" id="JAAAHW010001850">
    <property type="protein sequence ID" value="KAF9993406.1"/>
    <property type="molecule type" value="Genomic_DNA"/>
</dbReference>
<name>A0A9P6SRA3_9FUNG</name>
<gene>
    <name evidence="1" type="ORF">BGZ65_011059</name>
</gene>
<evidence type="ECO:0000313" key="2">
    <source>
        <dbReference type="Proteomes" id="UP000749646"/>
    </source>
</evidence>
<dbReference type="Proteomes" id="UP000749646">
    <property type="component" value="Unassembled WGS sequence"/>
</dbReference>
<dbReference type="AlphaFoldDB" id="A0A9P6SRA3"/>
<organism evidence="1 2">
    <name type="scientific">Modicella reniformis</name>
    <dbReference type="NCBI Taxonomy" id="1440133"/>
    <lineage>
        <taxon>Eukaryota</taxon>
        <taxon>Fungi</taxon>
        <taxon>Fungi incertae sedis</taxon>
        <taxon>Mucoromycota</taxon>
        <taxon>Mortierellomycotina</taxon>
        <taxon>Mortierellomycetes</taxon>
        <taxon>Mortierellales</taxon>
        <taxon>Mortierellaceae</taxon>
        <taxon>Modicella</taxon>
    </lineage>
</organism>